<evidence type="ECO:0000313" key="1">
    <source>
        <dbReference type="EMBL" id="MDT0271156.1"/>
    </source>
</evidence>
<dbReference type="Gene3D" id="3.20.20.70">
    <property type="entry name" value="Aldolase class I"/>
    <property type="match status" value="1"/>
</dbReference>
<reference evidence="2" key="1">
    <citation type="submission" date="2023-07" db="EMBL/GenBank/DDBJ databases">
        <title>30 novel species of actinomycetes from the DSMZ collection.</title>
        <authorList>
            <person name="Nouioui I."/>
        </authorList>
    </citation>
    <scope>NUCLEOTIDE SEQUENCE [LARGE SCALE GENOMIC DNA]</scope>
    <source>
        <strain evidence="2">DSM 44915</strain>
    </source>
</reference>
<dbReference type="GO" id="GO:0004497">
    <property type="term" value="F:monooxygenase activity"/>
    <property type="evidence" value="ECO:0007669"/>
    <property type="project" value="UniProtKB-KW"/>
</dbReference>
<dbReference type="InterPro" id="IPR013785">
    <property type="entry name" value="Aldolase_TIM"/>
</dbReference>
<proteinExistence type="predicted"/>
<comment type="caution">
    <text evidence="1">The sequence shown here is derived from an EMBL/GenBank/DDBJ whole genome shotgun (WGS) entry which is preliminary data.</text>
</comment>
<evidence type="ECO:0000313" key="2">
    <source>
        <dbReference type="Proteomes" id="UP001183410"/>
    </source>
</evidence>
<dbReference type="Proteomes" id="UP001183410">
    <property type="component" value="Unassembled WGS sequence"/>
</dbReference>
<protein>
    <submittedName>
        <fullName evidence="1">Nitronate monooxygenase</fullName>
    </submittedName>
</protein>
<dbReference type="RefSeq" id="WP_311671148.1">
    <property type="nucleotide sequence ID" value="NZ_JAVREO010000299.1"/>
</dbReference>
<feature type="non-terminal residue" evidence="1">
    <location>
        <position position="114"/>
    </location>
</feature>
<keyword evidence="2" id="KW-1185">Reference proteome</keyword>
<accession>A0ABU2K1L8</accession>
<name>A0ABU2K1L8_9ACTN</name>
<dbReference type="EMBL" id="JAVREO010000299">
    <property type="protein sequence ID" value="MDT0271156.1"/>
    <property type="molecule type" value="Genomic_DNA"/>
</dbReference>
<dbReference type="Pfam" id="PF03060">
    <property type="entry name" value="NMO"/>
    <property type="match status" value="1"/>
</dbReference>
<sequence length="114" mass="12146">MATKLDEANAAEAAGADAVIAKGYETGGWIGEEGSFVLLQRLLDGVSAPVWARRDRPAHGSGGVRGWRCRCPARQPAAADARVPAAGQRSRAHCLHGRQRDCRARIRDRCAAQG</sequence>
<organism evidence="1 2">
    <name type="scientific">Streptomyces chisholmiae</name>
    <dbReference type="NCBI Taxonomy" id="3075540"/>
    <lineage>
        <taxon>Bacteria</taxon>
        <taxon>Bacillati</taxon>
        <taxon>Actinomycetota</taxon>
        <taxon>Actinomycetes</taxon>
        <taxon>Kitasatosporales</taxon>
        <taxon>Streptomycetaceae</taxon>
        <taxon>Streptomyces</taxon>
    </lineage>
</organism>
<keyword evidence="1" id="KW-0503">Monooxygenase</keyword>
<keyword evidence="1" id="KW-0560">Oxidoreductase</keyword>
<dbReference type="SUPFAM" id="SSF51412">
    <property type="entry name" value="Inosine monophosphate dehydrogenase (IMPDH)"/>
    <property type="match status" value="1"/>
</dbReference>
<gene>
    <name evidence="1" type="ORF">RM844_33285</name>
</gene>